<dbReference type="Pfam" id="PF13516">
    <property type="entry name" value="LRR_6"/>
    <property type="match status" value="1"/>
</dbReference>
<reference evidence="2" key="2">
    <citation type="journal article" date="2023" name="Science">
        <title>Genomic signatures of disease resistance in endangered staghorn corals.</title>
        <authorList>
            <person name="Vollmer S.V."/>
            <person name="Selwyn J.D."/>
            <person name="Despard B.A."/>
            <person name="Roesel C.L."/>
        </authorList>
    </citation>
    <scope>NUCLEOTIDE SEQUENCE</scope>
    <source>
        <strain evidence="2">K2</strain>
    </source>
</reference>
<name>A0AAD9QN02_ACRCE</name>
<accession>A0AAD9QN02</accession>
<comment type="caution">
    <text evidence="2">The sequence shown here is derived from an EMBL/GenBank/DDBJ whole genome shotgun (WGS) entry which is preliminary data.</text>
</comment>
<gene>
    <name evidence="2" type="ORF">P5673_012540</name>
</gene>
<reference evidence="2" key="1">
    <citation type="journal article" date="2023" name="G3 (Bethesda)">
        <title>Whole genome assembly and annotation of the endangered Caribbean coral Acropora cervicornis.</title>
        <authorList>
            <person name="Selwyn J.D."/>
            <person name="Vollmer S.V."/>
        </authorList>
    </citation>
    <scope>NUCLEOTIDE SEQUENCE</scope>
    <source>
        <strain evidence="2">K2</strain>
    </source>
</reference>
<dbReference type="Gene3D" id="1.20.1280.50">
    <property type="match status" value="1"/>
</dbReference>
<evidence type="ECO:0000259" key="1">
    <source>
        <dbReference type="PROSITE" id="PS50181"/>
    </source>
</evidence>
<dbReference type="PANTHER" id="PTHR20933">
    <property type="entry name" value="F-BOX ONLY PROTEIN 33"/>
    <property type="match status" value="1"/>
</dbReference>
<dbReference type="InterPro" id="IPR001810">
    <property type="entry name" value="F-box_dom"/>
</dbReference>
<dbReference type="EMBL" id="JARQWQ010000023">
    <property type="protein sequence ID" value="KAK2564285.1"/>
    <property type="molecule type" value="Genomic_DNA"/>
</dbReference>
<dbReference type="Gene3D" id="3.80.10.10">
    <property type="entry name" value="Ribonuclease Inhibitor"/>
    <property type="match status" value="2"/>
</dbReference>
<dbReference type="InterPro" id="IPR032675">
    <property type="entry name" value="LRR_dom_sf"/>
</dbReference>
<dbReference type="Proteomes" id="UP001249851">
    <property type="component" value="Unassembled WGS sequence"/>
</dbReference>
<dbReference type="SUPFAM" id="SSF81383">
    <property type="entry name" value="F-box domain"/>
    <property type="match status" value="1"/>
</dbReference>
<dbReference type="InterPro" id="IPR001611">
    <property type="entry name" value="Leu-rich_rpt"/>
</dbReference>
<dbReference type="PROSITE" id="PS50181">
    <property type="entry name" value="FBOX"/>
    <property type="match status" value="1"/>
</dbReference>
<dbReference type="InterPro" id="IPR036047">
    <property type="entry name" value="F-box-like_dom_sf"/>
</dbReference>
<dbReference type="SUPFAM" id="SSF52047">
    <property type="entry name" value="RNI-like"/>
    <property type="match status" value="1"/>
</dbReference>
<organism evidence="2 3">
    <name type="scientific">Acropora cervicornis</name>
    <name type="common">Staghorn coral</name>
    <dbReference type="NCBI Taxonomy" id="6130"/>
    <lineage>
        <taxon>Eukaryota</taxon>
        <taxon>Metazoa</taxon>
        <taxon>Cnidaria</taxon>
        <taxon>Anthozoa</taxon>
        <taxon>Hexacorallia</taxon>
        <taxon>Scleractinia</taxon>
        <taxon>Astrocoeniina</taxon>
        <taxon>Acroporidae</taxon>
        <taxon>Acropora</taxon>
    </lineage>
</organism>
<protein>
    <submittedName>
        <fullName evidence="2">F-box/LRR-repeat protein 20</fullName>
    </submittedName>
</protein>
<keyword evidence="3" id="KW-1185">Reference proteome</keyword>
<dbReference type="GO" id="GO:0031398">
    <property type="term" value="P:positive regulation of protein ubiquitination"/>
    <property type="evidence" value="ECO:0007669"/>
    <property type="project" value="TreeGrafter"/>
</dbReference>
<dbReference type="Pfam" id="PF12937">
    <property type="entry name" value="F-box-like"/>
    <property type="match status" value="1"/>
</dbReference>
<dbReference type="PANTHER" id="PTHR20933:SF4">
    <property type="entry name" value="F-BOX INVOLVED IN POLYQ PATHOGENESIS, ISOFORM A"/>
    <property type="match status" value="1"/>
</dbReference>
<sequence>MFVELLDVVFNRKVAPIFCLDEGTFIKIFSYLSLKDLMRASQVCRFWYRLSFDLLLWKSTDLRRFCNSLNDSTKFQALANTRLGNKISYIDLSGFVLSEESLRVLATRCKKLRVLKMRSATFTQNYHRTSDKDYVLFPKHLECLDIRFSHGSPSVYRAIGKELKHVKWLGLCDAFFQTLIADESLETTIDSMEHLRKLDLSHCLTLKDTVLALFARCRNLEVLSVRRCSFLTGAFIDNFLGSCKVLKTLILDGISLDDETMQRVTWRSASLKHLELGWCRFITQTGLQSAVTQIAKIQSLEYLGLCAIGEEKALTDHILLELGVSLSRWRSRTLKSLNVSRSRALTQDGVAEFRRSCSFVEMLDTTDCPAVRKSTKKDQRKLDDFEKDQIYEKIPSTNITISECYNKIYRRRNGSISATQFARSKYVLETPL</sequence>
<feature type="domain" description="F-box" evidence="1">
    <location>
        <begin position="14"/>
        <end position="60"/>
    </location>
</feature>
<evidence type="ECO:0000313" key="2">
    <source>
        <dbReference type="EMBL" id="KAK2564285.1"/>
    </source>
</evidence>
<dbReference type="SMART" id="SM00256">
    <property type="entry name" value="FBOX"/>
    <property type="match status" value="1"/>
</dbReference>
<proteinExistence type="predicted"/>
<evidence type="ECO:0000313" key="3">
    <source>
        <dbReference type="Proteomes" id="UP001249851"/>
    </source>
</evidence>
<dbReference type="AlphaFoldDB" id="A0AAD9QN02"/>